<dbReference type="PANTHER" id="PTHR33202">
    <property type="entry name" value="ZINC UPTAKE REGULATION PROTEIN"/>
    <property type="match status" value="1"/>
</dbReference>
<keyword evidence="6" id="KW-0238">DNA-binding</keyword>
<dbReference type="Pfam" id="PF01475">
    <property type="entry name" value="FUR"/>
    <property type="match status" value="1"/>
</dbReference>
<evidence type="ECO:0000256" key="7">
    <source>
        <dbReference type="ARBA" id="ARBA00023163"/>
    </source>
</evidence>
<evidence type="ECO:0000256" key="5">
    <source>
        <dbReference type="ARBA" id="ARBA00023015"/>
    </source>
</evidence>
<feature type="binding site" evidence="8">
    <location>
        <position position="92"/>
    </location>
    <ligand>
        <name>Zn(2+)</name>
        <dbReference type="ChEBI" id="CHEBI:29105"/>
    </ligand>
</feature>
<comment type="similarity">
    <text evidence="2">Belongs to the Fur family.</text>
</comment>
<dbReference type="CDD" id="cd07153">
    <property type="entry name" value="Fur_like"/>
    <property type="match status" value="1"/>
</dbReference>
<keyword evidence="3" id="KW-0678">Repressor</keyword>
<keyword evidence="5" id="KW-0805">Transcription regulation</keyword>
<keyword evidence="7" id="KW-0804">Transcription</keyword>
<dbReference type="KEGG" id="hms:HMU03410"/>
<dbReference type="InterPro" id="IPR043135">
    <property type="entry name" value="Fur_C"/>
</dbReference>
<dbReference type="GO" id="GO:1900376">
    <property type="term" value="P:regulation of secondary metabolite biosynthetic process"/>
    <property type="evidence" value="ECO:0007669"/>
    <property type="project" value="TreeGrafter"/>
</dbReference>
<dbReference type="Proteomes" id="UP000001522">
    <property type="component" value="Chromosome"/>
</dbReference>
<dbReference type="EMBL" id="FN555004">
    <property type="protein sequence ID" value="CBG39603.1"/>
    <property type="molecule type" value="Genomic_DNA"/>
</dbReference>
<evidence type="ECO:0000256" key="2">
    <source>
        <dbReference type="ARBA" id="ARBA00007957"/>
    </source>
</evidence>
<reference evidence="9 10" key="1">
    <citation type="journal article" date="2010" name="BMC Genomics">
        <title>Comparative genomics and proteomics of Helicobacter mustelae, an ulcerogenic and carcinogenic gastric pathogen.</title>
        <authorList>
            <person name="O'Toole P.W."/>
            <person name="Snelling W.J."/>
            <person name="Canchaya C."/>
            <person name="Forde B.M."/>
            <person name="Hardie K.R."/>
            <person name="Josenhans C."/>
            <person name="Graham R.L.J."/>
            <person name="McMullan G."/>
            <person name="Parkhill J."/>
            <person name="Belda E."/>
            <person name="Bentley S.D."/>
        </authorList>
    </citation>
    <scope>NUCLEOTIDE SEQUENCE [LARGE SCALE GENOMIC DNA]</scope>
    <source>
        <strain evidence="10">ATCC 43772 / LMG 18044 / NCTC 12198 / 12198</strain>
    </source>
</reference>
<gene>
    <name evidence="9" type="primary">perR</name>
    <name evidence="9" type="ordered locus">HMU03410</name>
</gene>
<dbReference type="AlphaFoldDB" id="D3UGI2"/>
<evidence type="ECO:0000256" key="3">
    <source>
        <dbReference type="ARBA" id="ARBA00022491"/>
    </source>
</evidence>
<evidence type="ECO:0000313" key="9">
    <source>
        <dbReference type="EMBL" id="CBG39603.1"/>
    </source>
</evidence>
<keyword evidence="10" id="KW-1185">Reference proteome</keyword>
<feature type="binding site" evidence="8">
    <location>
        <position position="131"/>
    </location>
    <ligand>
        <name>Zn(2+)</name>
        <dbReference type="ChEBI" id="CHEBI:29105"/>
    </ligand>
</feature>
<dbReference type="GO" id="GO:0045892">
    <property type="term" value="P:negative regulation of DNA-templated transcription"/>
    <property type="evidence" value="ECO:0007669"/>
    <property type="project" value="TreeGrafter"/>
</dbReference>
<protein>
    <submittedName>
        <fullName evidence="9">Peroxide stress regulator</fullName>
    </submittedName>
</protein>
<dbReference type="SUPFAM" id="SSF46785">
    <property type="entry name" value="Winged helix' DNA-binding domain"/>
    <property type="match status" value="1"/>
</dbReference>
<evidence type="ECO:0000256" key="8">
    <source>
        <dbReference type="PIRSR" id="PIRSR602481-1"/>
    </source>
</evidence>
<dbReference type="InterPro" id="IPR036388">
    <property type="entry name" value="WH-like_DNA-bd_sf"/>
</dbReference>
<feature type="binding site" evidence="8">
    <location>
        <position position="128"/>
    </location>
    <ligand>
        <name>Zn(2+)</name>
        <dbReference type="ChEBI" id="CHEBI:29105"/>
    </ligand>
</feature>
<evidence type="ECO:0000256" key="4">
    <source>
        <dbReference type="ARBA" id="ARBA00022833"/>
    </source>
</evidence>
<dbReference type="GO" id="GO:0000976">
    <property type="term" value="F:transcription cis-regulatory region binding"/>
    <property type="evidence" value="ECO:0007669"/>
    <property type="project" value="TreeGrafter"/>
</dbReference>
<dbReference type="RefSeq" id="WP_013022695.1">
    <property type="nucleotide sequence ID" value="NC_013949.1"/>
</dbReference>
<dbReference type="GO" id="GO:0003700">
    <property type="term" value="F:DNA-binding transcription factor activity"/>
    <property type="evidence" value="ECO:0007669"/>
    <property type="project" value="InterPro"/>
</dbReference>
<dbReference type="InterPro" id="IPR002481">
    <property type="entry name" value="FUR"/>
</dbReference>
<organism evidence="9 10">
    <name type="scientific">Helicobacter mustelae (strain ATCC 43772 / CCUG 25715 / CIP 103759 / LMG 18044 / NCTC 12198 / R85-136P)</name>
    <name type="common">Campylobacter mustelae</name>
    <dbReference type="NCBI Taxonomy" id="679897"/>
    <lineage>
        <taxon>Bacteria</taxon>
        <taxon>Pseudomonadati</taxon>
        <taxon>Campylobacterota</taxon>
        <taxon>Epsilonproteobacteria</taxon>
        <taxon>Campylobacterales</taxon>
        <taxon>Helicobacteraceae</taxon>
        <taxon>Helicobacter</taxon>
    </lineage>
</organism>
<evidence type="ECO:0000256" key="1">
    <source>
        <dbReference type="ARBA" id="ARBA00002997"/>
    </source>
</evidence>
<name>D3UGI2_HELM1</name>
<keyword evidence="4 8" id="KW-0862">Zinc</keyword>
<dbReference type="GO" id="GO:0008270">
    <property type="term" value="F:zinc ion binding"/>
    <property type="evidence" value="ECO:0007669"/>
    <property type="project" value="TreeGrafter"/>
</dbReference>
<sequence>MNFESQLKNKKLKVTPQRMAILNTIYKKGHIGIEEIYDNIKRNHPSISLATVYKNIASLHEANILREVKAPSQKQKYELACDKHVHVSCEKCGKLEDVYLNLSDILHQCSGVTSYKIYDVNAIFIGICSRCRENQNL</sequence>
<evidence type="ECO:0000313" key="10">
    <source>
        <dbReference type="Proteomes" id="UP000001522"/>
    </source>
</evidence>
<accession>D3UGI2</accession>
<proteinExistence type="inferred from homology"/>
<dbReference type="HOGENOM" id="CLU_096072_4_2_7"/>
<dbReference type="InterPro" id="IPR036390">
    <property type="entry name" value="WH_DNA-bd_sf"/>
</dbReference>
<feature type="binding site" evidence="8">
    <location>
        <position position="89"/>
    </location>
    <ligand>
        <name>Zn(2+)</name>
        <dbReference type="ChEBI" id="CHEBI:29105"/>
    </ligand>
</feature>
<comment type="cofactor">
    <cofactor evidence="8">
        <name>Zn(2+)</name>
        <dbReference type="ChEBI" id="CHEBI:29105"/>
    </cofactor>
    <text evidence="8">Binds 1 zinc ion per subunit.</text>
</comment>
<dbReference type="Gene3D" id="1.10.10.10">
    <property type="entry name" value="Winged helix-like DNA-binding domain superfamily/Winged helix DNA-binding domain"/>
    <property type="match status" value="1"/>
</dbReference>
<dbReference type="STRING" id="679897.HMU03410"/>
<comment type="function">
    <text evidence="1">Acts as a global negative controlling element, employing Fe(2+) as a cofactor to bind the operator of the repressed genes.</text>
</comment>
<dbReference type="eggNOG" id="COG0735">
    <property type="taxonomic scope" value="Bacteria"/>
</dbReference>
<evidence type="ECO:0000256" key="6">
    <source>
        <dbReference type="ARBA" id="ARBA00023125"/>
    </source>
</evidence>
<dbReference type="Gene3D" id="3.30.1490.190">
    <property type="match status" value="1"/>
</dbReference>
<dbReference type="PANTHER" id="PTHR33202:SF7">
    <property type="entry name" value="FERRIC UPTAKE REGULATION PROTEIN"/>
    <property type="match status" value="1"/>
</dbReference>
<keyword evidence="8" id="KW-0479">Metal-binding</keyword>